<evidence type="ECO:0000256" key="3">
    <source>
        <dbReference type="ARBA" id="ARBA00022475"/>
    </source>
</evidence>
<keyword evidence="2 8" id="KW-0813">Transport</keyword>
<evidence type="ECO:0000313" key="11">
    <source>
        <dbReference type="Proteomes" id="UP000589620"/>
    </source>
</evidence>
<evidence type="ECO:0000313" key="10">
    <source>
        <dbReference type="EMBL" id="NYD74025.1"/>
    </source>
</evidence>
<accession>A0A852SZB0</accession>
<dbReference type="GO" id="GO:0055085">
    <property type="term" value="P:transmembrane transport"/>
    <property type="evidence" value="ECO:0007669"/>
    <property type="project" value="InterPro"/>
</dbReference>
<dbReference type="Pfam" id="PF00528">
    <property type="entry name" value="BPD_transp_1"/>
    <property type="match status" value="1"/>
</dbReference>
<proteinExistence type="inferred from homology"/>
<comment type="similarity">
    <text evidence="8">Belongs to the binding-protein-dependent transport system permease family.</text>
</comment>
<keyword evidence="6 8" id="KW-1133">Transmembrane helix</keyword>
<name>A0A852SZB0_9MICO</name>
<sequence length="281" mass="30842">MSRAVEARPARRRAHELRLGPGPVVRAVIWTLLGLFFLIPLFSMVEFTLRTAKPGVYNLDRWVAVFSGETTRYDRVYQGLGNSLVLAVVTVAIVLLVLLPTIVLVELRFPKLRRLLEAICLLPIMIPAIVMVVGLAPTYAVVTQIFGSGAWTLAFAYGITVLPYAYRAIQSNVAAVDMITLSEAARSLGAGWWTVFWRVLVPNLRRGILAASALSVAVVLGEFTIASLLSRVNLQTSLLLVSQSDPFVAVIFALLALVFAFILLVVVDRLVSVRRRRTAKG</sequence>
<feature type="transmembrane region" description="Helical" evidence="8">
    <location>
        <begin position="145"/>
        <end position="166"/>
    </location>
</feature>
<evidence type="ECO:0000256" key="2">
    <source>
        <dbReference type="ARBA" id="ARBA00022448"/>
    </source>
</evidence>
<organism evidence="10 11">
    <name type="scientific">Leifsonia soli</name>
    <dbReference type="NCBI Taxonomy" id="582665"/>
    <lineage>
        <taxon>Bacteria</taxon>
        <taxon>Bacillati</taxon>
        <taxon>Actinomycetota</taxon>
        <taxon>Actinomycetes</taxon>
        <taxon>Micrococcales</taxon>
        <taxon>Microbacteriaceae</taxon>
        <taxon>Leifsonia</taxon>
    </lineage>
</organism>
<keyword evidence="7 8" id="KW-0472">Membrane</keyword>
<dbReference type="GO" id="GO:0005886">
    <property type="term" value="C:plasma membrane"/>
    <property type="evidence" value="ECO:0007669"/>
    <property type="project" value="UniProtKB-SubCell"/>
</dbReference>
<reference evidence="10 11" key="1">
    <citation type="submission" date="2020-07" db="EMBL/GenBank/DDBJ databases">
        <title>Sequencing the genomes of 1000 actinobacteria strains.</title>
        <authorList>
            <person name="Klenk H.-P."/>
        </authorList>
    </citation>
    <scope>NUCLEOTIDE SEQUENCE [LARGE SCALE GENOMIC DNA]</scope>
    <source>
        <strain evidence="10 11">DSM 23871</strain>
    </source>
</reference>
<dbReference type="PROSITE" id="PS50928">
    <property type="entry name" value="ABC_TM1"/>
    <property type="match status" value="1"/>
</dbReference>
<keyword evidence="11" id="KW-1185">Reference proteome</keyword>
<feature type="transmembrane region" description="Helical" evidence="8">
    <location>
        <begin position="247"/>
        <end position="267"/>
    </location>
</feature>
<feature type="transmembrane region" description="Helical" evidence="8">
    <location>
        <begin position="119"/>
        <end position="139"/>
    </location>
</feature>
<dbReference type="Gene3D" id="1.10.3720.10">
    <property type="entry name" value="MetI-like"/>
    <property type="match status" value="1"/>
</dbReference>
<gene>
    <name evidence="10" type="ORF">BJ963_001544</name>
</gene>
<feature type="transmembrane region" description="Helical" evidence="8">
    <location>
        <begin position="208"/>
        <end position="227"/>
    </location>
</feature>
<dbReference type="PANTHER" id="PTHR43357">
    <property type="entry name" value="INNER MEMBRANE ABC TRANSPORTER PERMEASE PROTEIN YDCV"/>
    <property type="match status" value="1"/>
</dbReference>
<protein>
    <submittedName>
        <fullName evidence="10">Putative spermidine/putrescine transport system permease protein</fullName>
    </submittedName>
</protein>
<evidence type="ECO:0000259" key="9">
    <source>
        <dbReference type="PROSITE" id="PS50928"/>
    </source>
</evidence>
<dbReference type="Proteomes" id="UP000589620">
    <property type="component" value="Unassembled WGS sequence"/>
</dbReference>
<feature type="transmembrane region" description="Helical" evidence="8">
    <location>
        <begin position="21"/>
        <end position="42"/>
    </location>
</feature>
<evidence type="ECO:0000256" key="4">
    <source>
        <dbReference type="ARBA" id="ARBA00022519"/>
    </source>
</evidence>
<evidence type="ECO:0000256" key="5">
    <source>
        <dbReference type="ARBA" id="ARBA00022692"/>
    </source>
</evidence>
<comment type="caution">
    <text evidence="10">The sequence shown here is derived from an EMBL/GenBank/DDBJ whole genome shotgun (WGS) entry which is preliminary data.</text>
</comment>
<dbReference type="AlphaFoldDB" id="A0A852SZB0"/>
<dbReference type="InterPro" id="IPR000515">
    <property type="entry name" value="MetI-like"/>
</dbReference>
<dbReference type="EMBL" id="JACCBJ010000001">
    <property type="protein sequence ID" value="NYD74025.1"/>
    <property type="molecule type" value="Genomic_DNA"/>
</dbReference>
<keyword evidence="3" id="KW-1003">Cell membrane</keyword>
<dbReference type="SUPFAM" id="SSF161098">
    <property type="entry name" value="MetI-like"/>
    <property type="match status" value="1"/>
</dbReference>
<evidence type="ECO:0000256" key="7">
    <source>
        <dbReference type="ARBA" id="ARBA00023136"/>
    </source>
</evidence>
<keyword evidence="4" id="KW-0997">Cell inner membrane</keyword>
<dbReference type="InterPro" id="IPR035906">
    <property type="entry name" value="MetI-like_sf"/>
</dbReference>
<evidence type="ECO:0000256" key="1">
    <source>
        <dbReference type="ARBA" id="ARBA00004429"/>
    </source>
</evidence>
<dbReference type="PANTHER" id="PTHR43357:SF4">
    <property type="entry name" value="INNER MEMBRANE ABC TRANSPORTER PERMEASE PROTEIN YDCV"/>
    <property type="match status" value="1"/>
</dbReference>
<evidence type="ECO:0000256" key="8">
    <source>
        <dbReference type="RuleBase" id="RU363032"/>
    </source>
</evidence>
<keyword evidence="5 8" id="KW-0812">Transmembrane</keyword>
<dbReference type="CDD" id="cd06261">
    <property type="entry name" value="TM_PBP2"/>
    <property type="match status" value="1"/>
</dbReference>
<evidence type="ECO:0000256" key="6">
    <source>
        <dbReference type="ARBA" id="ARBA00022989"/>
    </source>
</evidence>
<feature type="transmembrane region" description="Helical" evidence="8">
    <location>
        <begin position="84"/>
        <end position="107"/>
    </location>
</feature>
<comment type="subcellular location">
    <subcellularLocation>
        <location evidence="1">Cell inner membrane</location>
        <topology evidence="1">Multi-pass membrane protein</topology>
    </subcellularLocation>
    <subcellularLocation>
        <location evidence="8">Cell membrane</location>
        <topology evidence="8">Multi-pass membrane protein</topology>
    </subcellularLocation>
</comment>
<feature type="domain" description="ABC transmembrane type-1" evidence="9">
    <location>
        <begin position="80"/>
        <end position="267"/>
    </location>
</feature>